<keyword evidence="2" id="KW-0472">Membrane</keyword>
<dbReference type="InterPro" id="IPR013783">
    <property type="entry name" value="Ig-like_fold"/>
</dbReference>
<feature type="region of interest" description="Disordered" evidence="1">
    <location>
        <begin position="436"/>
        <end position="456"/>
    </location>
</feature>
<comment type="caution">
    <text evidence="3">The sequence shown here is derived from an EMBL/GenBank/DDBJ whole genome shotgun (WGS) entry which is preliminary data.</text>
</comment>
<dbReference type="Proteomes" id="UP000268233">
    <property type="component" value="Unassembled WGS sequence"/>
</dbReference>
<dbReference type="Pfam" id="PF22352">
    <property type="entry name" value="K319L-like_PKD"/>
    <property type="match status" value="1"/>
</dbReference>
<feature type="region of interest" description="Disordered" evidence="1">
    <location>
        <begin position="692"/>
        <end position="728"/>
    </location>
</feature>
<accession>A0A495QMH3</accession>
<dbReference type="EMBL" id="RBWW01000005">
    <property type="protein sequence ID" value="RKS74178.1"/>
    <property type="molecule type" value="Genomic_DNA"/>
</dbReference>
<name>A0A495QMH3_9EURY</name>
<protein>
    <recommendedName>
        <fullName evidence="5">PKD domain-containing protein</fullName>
    </recommendedName>
</protein>
<feature type="region of interest" description="Disordered" evidence="1">
    <location>
        <begin position="366"/>
        <end position="393"/>
    </location>
</feature>
<keyword evidence="2" id="KW-1133">Transmembrane helix</keyword>
<feature type="compositionally biased region" description="Polar residues" evidence="1">
    <location>
        <begin position="383"/>
        <end position="393"/>
    </location>
</feature>
<evidence type="ECO:0000313" key="4">
    <source>
        <dbReference type="Proteomes" id="UP000268233"/>
    </source>
</evidence>
<feature type="region of interest" description="Disordered" evidence="1">
    <location>
        <begin position="618"/>
        <end position="646"/>
    </location>
</feature>
<reference evidence="3 4" key="1">
    <citation type="submission" date="2018-10" db="EMBL/GenBank/DDBJ databases">
        <title>Genomic Encyclopedia of Archaeal and Bacterial Type Strains, Phase II (KMG-II): from individual species to whole genera.</title>
        <authorList>
            <person name="Goeker M."/>
        </authorList>
    </citation>
    <scope>NUCLEOTIDE SEQUENCE [LARGE SCALE GENOMIC DNA]</scope>
    <source>
        <strain evidence="3 4">DSM 11927</strain>
    </source>
</reference>
<evidence type="ECO:0000256" key="2">
    <source>
        <dbReference type="SAM" id="Phobius"/>
    </source>
</evidence>
<dbReference type="AlphaFoldDB" id="A0A495QMH3"/>
<feature type="compositionally biased region" description="Low complexity" evidence="1">
    <location>
        <begin position="619"/>
        <end position="635"/>
    </location>
</feature>
<gene>
    <name evidence="3" type="ORF">BDK61_4764</name>
</gene>
<sequence>MSLRTDDRGVSEVIGAILLFGMLIVAFATYQATVIPGQNTDIEAQHYEEVQDDLGELQGTIVTAAETGEARSTSVNLGPSYPSRALGVNSGPPSGQLRAESVGTGGIASTGVPLDETCRLRAGDGDRVPTNSLVYDPGYNYYESGEVSHRLEETLLYQPKSSYGGEIVRNDQTMVDTSTRSVTLYPLQSDLQSGGTGDEVYHFIGGYGQSRTVSDATVTIPTKAPQAIWQEQIGDGNPDVSVTNNGPETVNITFRGSWEFNCRPVGQDSAPEQVPTADAGTNTSVPEGSTVELDGAESQASGSITDYSWTLDSPPTGISLSNSNTATPILHASNANVPSDTDVTVELTVNDTNGNTDTDAVTVTVTQTSSSDGDGDGSAYTTQWADPSSQTGVTCPDGVNGVCTVDASEAATVDLTATTSPTSVGTIIDYSVNDSGAGPVDPGEGETGAAGENNTVFRPTRNGAVTVFVAGGESSDAIELSVSNYAALVYNEDAVTSDGDGDTVAGGVTFSVTNRFGESVTITDIRVAPENSSIKNLNEGSFSTTEVSITADLADAYVDYVGGTDLPQTVDLDTDGFNDGNAQLSNGATATFSFYEFTDGSSSVDMSGEDVEITVTYQPTSGGTKTKTFTITPTTSGGGDSGGNQNPTIASLQTTDTSVTGGNPKYAQFDVDWAASDDSQVRSLELTMTRVNSGNEVDSATPSVSGTRASGVTSLRGPDQNSNPNGQQYDITIIVTDDDGVTSSQTQRVTVS</sequence>
<feature type="compositionally biased region" description="Low complexity" evidence="1">
    <location>
        <begin position="366"/>
        <end position="382"/>
    </location>
</feature>
<organism evidence="3 4">
    <name type="scientific">Haloarcula quadrata</name>
    <dbReference type="NCBI Taxonomy" id="182779"/>
    <lineage>
        <taxon>Archaea</taxon>
        <taxon>Methanobacteriati</taxon>
        <taxon>Methanobacteriota</taxon>
        <taxon>Stenosarchaea group</taxon>
        <taxon>Halobacteria</taxon>
        <taxon>Halobacteriales</taxon>
        <taxon>Haloarculaceae</taxon>
        <taxon>Haloarcula</taxon>
    </lineage>
</organism>
<evidence type="ECO:0000256" key="1">
    <source>
        <dbReference type="SAM" id="MobiDB-lite"/>
    </source>
</evidence>
<keyword evidence="4" id="KW-1185">Reference proteome</keyword>
<evidence type="ECO:0000313" key="3">
    <source>
        <dbReference type="EMBL" id="RKS74178.1"/>
    </source>
</evidence>
<dbReference type="Gene3D" id="2.60.40.10">
    <property type="entry name" value="Immunoglobulins"/>
    <property type="match status" value="1"/>
</dbReference>
<feature type="region of interest" description="Disordered" evidence="1">
    <location>
        <begin position="265"/>
        <end position="302"/>
    </location>
</feature>
<keyword evidence="2" id="KW-0812">Transmembrane</keyword>
<evidence type="ECO:0008006" key="5">
    <source>
        <dbReference type="Google" id="ProtNLM"/>
    </source>
</evidence>
<proteinExistence type="predicted"/>
<feature type="transmembrane region" description="Helical" evidence="2">
    <location>
        <begin position="12"/>
        <end position="30"/>
    </location>
</feature>